<keyword evidence="6 8" id="KW-0408">Iron</keyword>
<evidence type="ECO:0000256" key="5">
    <source>
        <dbReference type="ARBA" id="ARBA00023002"/>
    </source>
</evidence>
<dbReference type="AlphaFoldDB" id="A0A2H3ISW2"/>
<evidence type="ECO:0000313" key="9">
    <source>
        <dbReference type="EMBL" id="PCH33070.1"/>
    </source>
</evidence>
<dbReference type="Pfam" id="PF00067">
    <property type="entry name" value="p450"/>
    <property type="match status" value="1"/>
</dbReference>
<reference evidence="9 10" key="1">
    <citation type="journal article" date="2012" name="Science">
        <title>The Paleozoic origin of enzymatic lignin decomposition reconstructed from 31 fungal genomes.</title>
        <authorList>
            <person name="Floudas D."/>
            <person name="Binder M."/>
            <person name="Riley R."/>
            <person name="Barry K."/>
            <person name="Blanchette R.A."/>
            <person name="Henrissat B."/>
            <person name="Martinez A.T."/>
            <person name="Otillar R."/>
            <person name="Spatafora J.W."/>
            <person name="Yadav J.S."/>
            <person name="Aerts A."/>
            <person name="Benoit I."/>
            <person name="Boyd A."/>
            <person name="Carlson A."/>
            <person name="Copeland A."/>
            <person name="Coutinho P.M."/>
            <person name="de Vries R.P."/>
            <person name="Ferreira P."/>
            <person name="Findley K."/>
            <person name="Foster B."/>
            <person name="Gaskell J."/>
            <person name="Glotzer D."/>
            <person name="Gorecki P."/>
            <person name="Heitman J."/>
            <person name="Hesse C."/>
            <person name="Hori C."/>
            <person name="Igarashi K."/>
            <person name="Jurgens J.A."/>
            <person name="Kallen N."/>
            <person name="Kersten P."/>
            <person name="Kohler A."/>
            <person name="Kuees U."/>
            <person name="Kumar T.K.A."/>
            <person name="Kuo A."/>
            <person name="LaButti K."/>
            <person name="Larrondo L.F."/>
            <person name="Lindquist E."/>
            <person name="Ling A."/>
            <person name="Lombard V."/>
            <person name="Lucas S."/>
            <person name="Lundell T."/>
            <person name="Martin R."/>
            <person name="McLaughlin D.J."/>
            <person name="Morgenstern I."/>
            <person name="Morin E."/>
            <person name="Murat C."/>
            <person name="Nagy L.G."/>
            <person name="Nolan M."/>
            <person name="Ohm R.A."/>
            <person name="Patyshakuliyeva A."/>
            <person name="Rokas A."/>
            <person name="Ruiz-Duenas F.J."/>
            <person name="Sabat G."/>
            <person name="Salamov A."/>
            <person name="Samejima M."/>
            <person name="Schmutz J."/>
            <person name="Slot J.C."/>
            <person name="St John F."/>
            <person name="Stenlid J."/>
            <person name="Sun H."/>
            <person name="Sun S."/>
            <person name="Syed K."/>
            <person name="Tsang A."/>
            <person name="Wiebenga A."/>
            <person name="Young D."/>
            <person name="Pisabarro A."/>
            <person name="Eastwood D.C."/>
            <person name="Martin F."/>
            <person name="Cullen D."/>
            <person name="Grigoriev I.V."/>
            <person name="Hibbett D.S."/>
        </authorList>
    </citation>
    <scope>NUCLEOTIDE SEQUENCE [LARGE SCALE GENOMIC DNA]</scope>
    <source>
        <strain evidence="9 10">MD-104</strain>
    </source>
</reference>
<organism evidence="9 10">
    <name type="scientific">Wolfiporia cocos (strain MD-104)</name>
    <name type="common">Brown rot fungus</name>
    <dbReference type="NCBI Taxonomy" id="742152"/>
    <lineage>
        <taxon>Eukaryota</taxon>
        <taxon>Fungi</taxon>
        <taxon>Dikarya</taxon>
        <taxon>Basidiomycota</taxon>
        <taxon>Agaricomycotina</taxon>
        <taxon>Agaricomycetes</taxon>
        <taxon>Polyporales</taxon>
        <taxon>Phaeolaceae</taxon>
        <taxon>Wolfiporia</taxon>
    </lineage>
</organism>
<dbReference type="SUPFAM" id="SSF48264">
    <property type="entry name" value="Cytochrome P450"/>
    <property type="match status" value="1"/>
</dbReference>
<gene>
    <name evidence="9" type="ORF">WOLCODRAFT_134880</name>
</gene>
<evidence type="ECO:0000256" key="1">
    <source>
        <dbReference type="ARBA" id="ARBA00001971"/>
    </source>
</evidence>
<sequence>MLRFAKDLRQGYILQAMGEVLDEHGCDTLNTRILWKDNIITRDDLHMRSVHMTSFESFERGPEAAEKMGAFLGNGVFVTDGNRWKRERALIRPFLNKERVSDFEIFTKYAEKALAILNDAAEAGATLDLQDLFSRFTLDSASEFLLGHAPDALSASRPVPFHSRIGSKGAATDDPFGSFLYSFEEVQVTISLRWRLNTFFPLYEMLGDKTKPHADVINKWMKPTVMKALQDKARDREHGVKLNSEERTLLDSLVESTDDEETVRYGILNVLMAGRDTTAGLLTFTVYLLTMYPDVLKRLKEEVLSVLGSSGNPTQEAIRNMPYMNAVLSETLRLYPGAPMGIRNSITEVLLPTADGSPPLYFPPRARVTWLTLLMHRRADLWGADCEEFDPARWLDPARMAAYNARPSIYVPFLSGPRMCPGQMFALSEASFMISRLMQKFSGFELVPEAIPEGAAPPPAWKNGKGRQRIEKVWPSTAFTAFIKGGLWVRPVH</sequence>
<dbReference type="OrthoDB" id="1470350at2759"/>
<evidence type="ECO:0000256" key="8">
    <source>
        <dbReference type="PIRSR" id="PIRSR602401-1"/>
    </source>
</evidence>
<comment type="cofactor">
    <cofactor evidence="1 8">
        <name>heme</name>
        <dbReference type="ChEBI" id="CHEBI:30413"/>
    </cofactor>
</comment>
<evidence type="ECO:0000256" key="4">
    <source>
        <dbReference type="ARBA" id="ARBA00022723"/>
    </source>
</evidence>
<dbReference type="STRING" id="742152.A0A2H3ISW2"/>
<dbReference type="PANTHER" id="PTHR24287:SF1">
    <property type="entry name" value="P450, PUTATIVE (EUROFUNG)-RELATED"/>
    <property type="match status" value="1"/>
</dbReference>
<evidence type="ECO:0000313" key="10">
    <source>
        <dbReference type="Proteomes" id="UP000218811"/>
    </source>
</evidence>
<dbReference type="GO" id="GO:0004497">
    <property type="term" value="F:monooxygenase activity"/>
    <property type="evidence" value="ECO:0007669"/>
    <property type="project" value="UniProtKB-KW"/>
</dbReference>
<evidence type="ECO:0000256" key="6">
    <source>
        <dbReference type="ARBA" id="ARBA00023004"/>
    </source>
</evidence>
<dbReference type="OMA" id="APMGIRN"/>
<keyword evidence="7" id="KW-0503">Monooxygenase</keyword>
<dbReference type="InterPro" id="IPR047146">
    <property type="entry name" value="Cyt_P450_E_CYP52_fungi"/>
</dbReference>
<dbReference type="PRINTS" id="PR00463">
    <property type="entry name" value="EP450I"/>
</dbReference>
<accession>A0A2H3ISW2</accession>
<protein>
    <submittedName>
        <fullName evidence="9">Cytochrome P450</fullName>
    </submittedName>
</protein>
<proteinExistence type="inferred from homology"/>
<dbReference type="Gene3D" id="1.10.630.10">
    <property type="entry name" value="Cytochrome P450"/>
    <property type="match status" value="1"/>
</dbReference>
<name>A0A2H3ISW2_WOLCO</name>
<dbReference type="EMBL" id="KB467831">
    <property type="protein sequence ID" value="PCH33070.1"/>
    <property type="molecule type" value="Genomic_DNA"/>
</dbReference>
<keyword evidence="3 8" id="KW-0349">Heme</keyword>
<dbReference type="InterPro" id="IPR036396">
    <property type="entry name" value="Cyt_P450_sf"/>
</dbReference>
<dbReference type="GO" id="GO:0016705">
    <property type="term" value="F:oxidoreductase activity, acting on paired donors, with incorporation or reduction of molecular oxygen"/>
    <property type="evidence" value="ECO:0007669"/>
    <property type="project" value="InterPro"/>
</dbReference>
<evidence type="ECO:0000256" key="2">
    <source>
        <dbReference type="ARBA" id="ARBA00010617"/>
    </source>
</evidence>
<evidence type="ECO:0000256" key="7">
    <source>
        <dbReference type="ARBA" id="ARBA00023033"/>
    </source>
</evidence>
<dbReference type="InterPro" id="IPR001128">
    <property type="entry name" value="Cyt_P450"/>
</dbReference>
<keyword evidence="10" id="KW-1185">Reference proteome</keyword>
<keyword evidence="5" id="KW-0560">Oxidoreductase</keyword>
<feature type="binding site" description="axial binding residue" evidence="8">
    <location>
        <position position="420"/>
    </location>
    <ligand>
        <name>heme</name>
        <dbReference type="ChEBI" id="CHEBI:30413"/>
    </ligand>
    <ligandPart>
        <name>Fe</name>
        <dbReference type="ChEBI" id="CHEBI:18248"/>
    </ligandPart>
</feature>
<dbReference type="GO" id="GO:0020037">
    <property type="term" value="F:heme binding"/>
    <property type="evidence" value="ECO:0007669"/>
    <property type="project" value="InterPro"/>
</dbReference>
<dbReference type="Proteomes" id="UP000218811">
    <property type="component" value="Unassembled WGS sequence"/>
</dbReference>
<dbReference type="PRINTS" id="PR00385">
    <property type="entry name" value="P450"/>
</dbReference>
<dbReference type="PANTHER" id="PTHR24287">
    <property type="entry name" value="P450, PUTATIVE (EUROFUNG)-RELATED"/>
    <property type="match status" value="1"/>
</dbReference>
<dbReference type="GO" id="GO:0005506">
    <property type="term" value="F:iron ion binding"/>
    <property type="evidence" value="ECO:0007669"/>
    <property type="project" value="InterPro"/>
</dbReference>
<comment type="similarity">
    <text evidence="2">Belongs to the cytochrome P450 family.</text>
</comment>
<dbReference type="InterPro" id="IPR002401">
    <property type="entry name" value="Cyt_P450_E_grp-I"/>
</dbReference>
<evidence type="ECO:0000256" key="3">
    <source>
        <dbReference type="ARBA" id="ARBA00022617"/>
    </source>
</evidence>
<keyword evidence="4 8" id="KW-0479">Metal-binding</keyword>